<keyword evidence="7" id="KW-0999">Mitochondrion inner membrane</keyword>
<evidence type="ECO:0000256" key="1">
    <source>
        <dbReference type="ARBA" id="ARBA00004325"/>
    </source>
</evidence>
<comment type="function">
    <text evidence="7">Component of the MICOS complex, a large protein complex of the mitochondrial inner membrane that plays crucial roles in the maintenance of crista junctions, inner membrane architecture, and formation of contact sites to the outer membrane.</text>
</comment>
<dbReference type="STRING" id="103827.A0A0N5CZJ8"/>
<keyword evidence="3 7" id="KW-0812">Transmembrane</keyword>
<sequence>MDDIVDGIKSSVIRWWAAVSSDKRPKPNPARMVTVDELPMYPDETHYYEEVRETSLPIEEEISLLRQAAMHRFGNCEVSFNMLVAKSQNLRFLNICFGEKVERSCHSSSSRRLQEEYGMLPKAAAITVGGLAGFLFGMKKSVFRRFLYSGVGLLTMTAFCYPYETIAITRTAVEHSKMTWDSFVRSKFFLVFFAVSNSKL</sequence>
<protein>
    <recommendedName>
        <fullName evidence="7">MICOS complex subunit</fullName>
    </recommendedName>
</protein>
<organism evidence="10">
    <name type="scientific">Thelazia callipaeda</name>
    <name type="common">Oriental eyeworm</name>
    <name type="synonym">Parasitic nematode</name>
    <dbReference type="NCBI Taxonomy" id="103827"/>
    <lineage>
        <taxon>Eukaryota</taxon>
        <taxon>Metazoa</taxon>
        <taxon>Ecdysozoa</taxon>
        <taxon>Nematoda</taxon>
        <taxon>Chromadorea</taxon>
        <taxon>Rhabditida</taxon>
        <taxon>Spirurina</taxon>
        <taxon>Spiruromorpha</taxon>
        <taxon>Thelazioidea</taxon>
        <taxon>Thelaziidae</taxon>
        <taxon>Thelazia</taxon>
    </lineage>
</organism>
<keyword evidence="4 7" id="KW-1133">Transmembrane helix</keyword>
<dbReference type="Pfam" id="PF09769">
    <property type="entry name" value="ApoO"/>
    <property type="match status" value="1"/>
</dbReference>
<evidence type="ECO:0000256" key="7">
    <source>
        <dbReference type="RuleBase" id="RU363021"/>
    </source>
</evidence>
<evidence type="ECO:0000313" key="8">
    <source>
        <dbReference type="EMBL" id="VDN03202.1"/>
    </source>
</evidence>
<evidence type="ECO:0000313" key="10">
    <source>
        <dbReference type="WBParaSite" id="TCLT_0000591801-mRNA-1"/>
    </source>
</evidence>
<reference evidence="8 9" key="2">
    <citation type="submission" date="2018-11" db="EMBL/GenBank/DDBJ databases">
        <authorList>
            <consortium name="Pathogen Informatics"/>
        </authorList>
    </citation>
    <scope>NUCLEOTIDE SEQUENCE [LARGE SCALE GENOMIC DNA]</scope>
</reference>
<keyword evidence="9" id="KW-1185">Reference proteome</keyword>
<comment type="subunit">
    <text evidence="7">Component of the mitochondrial contact site and cristae organizing system (MICOS) complex.</text>
</comment>
<feature type="transmembrane region" description="Helical" evidence="7">
    <location>
        <begin position="142"/>
        <end position="161"/>
    </location>
</feature>
<proteinExistence type="inferred from homology"/>
<dbReference type="PANTHER" id="PTHR14564">
    <property type="entry name" value="MICOS COMPLEX SUBUNIT MIC26 / MIC27 FAMILY MEMBER"/>
    <property type="match status" value="1"/>
</dbReference>
<dbReference type="InterPro" id="IPR033182">
    <property type="entry name" value="MIC26/MIC27_animal"/>
</dbReference>
<dbReference type="EMBL" id="UYYF01004372">
    <property type="protein sequence ID" value="VDN03202.1"/>
    <property type="molecule type" value="Genomic_DNA"/>
</dbReference>
<evidence type="ECO:0000256" key="6">
    <source>
        <dbReference type="ARBA" id="ARBA00023136"/>
    </source>
</evidence>
<dbReference type="OMA" id="AEQTWYS"/>
<gene>
    <name evidence="8" type="ORF">TCLT_LOCUS5907</name>
</gene>
<evidence type="ECO:0000256" key="5">
    <source>
        <dbReference type="ARBA" id="ARBA00023128"/>
    </source>
</evidence>
<reference evidence="10" key="1">
    <citation type="submission" date="2017-02" db="UniProtKB">
        <authorList>
            <consortium name="WormBaseParasite"/>
        </authorList>
    </citation>
    <scope>IDENTIFICATION</scope>
</reference>
<dbReference type="AlphaFoldDB" id="A0A0N5CZJ8"/>
<comment type="subcellular location">
    <subcellularLocation>
        <location evidence="7">Mitochondrion inner membrane</location>
    </subcellularLocation>
    <subcellularLocation>
        <location evidence="1">Mitochondrion membrane</location>
    </subcellularLocation>
</comment>
<dbReference type="GO" id="GO:0061617">
    <property type="term" value="C:MICOS complex"/>
    <property type="evidence" value="ECO:0007669"/>
    <property type="project" value="UniProtKB-UniRule"/>
</dbReference>
<dbReference type="OrthoDB" id="5973346at2759"/>
<keyword evidence="6 7" id="KW-0472">Membrane</keyword>
<evidence type="ECO:0000256" key="2">
    <source>
        <dbReference type="ARBA" id="ARBA00010904"/>
    </source>
</evidence>
<name>A0A0N5CZJ8_THECL</name>
<evidence type="ECO:0000256" key="3">
    <source>
        <dbReference type="ARBA" id="ARBA00022692"/>
    </source>
</evidence>
<accession>A0A0N5CZJ8</accession>
<dbReference type="InterPro" id="IPR019166">
    <property type="entry name" value="MIC26/MIC27"/>
</dbReference>
<dbReference type="WBParaSite" id="TCLT_0000591801-mRNA-1">
    <property type="protein sequence ID" value="TCLT_0000591801-mRNA-1"/>
    <property type="gene ID" value="TCLT_0000591801"/>
</dbReference>
<evidence type="ECO:0000256" key="4">
    <source>
        <dbReference type="ARBA" id="ARBA00022989"/>
    </source>
</evidence>
<dbReference type="GO" id="GO:0042407">
    <property type="term" value="P:cristae formation"/>
    <property type="evidence" value="ECO:0007669"/>
    <property type="project" value="InterPro"/>
</dbReference>
<keyword evidence="5 7" id="KW-0496">Mitochondrion</keyword>
<evidence type="ECO:0000313" key="9">
    <source>
        <dbReference type="Proteomes" id="UP000276776"/>
    </source>
</evidence>
<comment type="similarity">
    <text evidence="2">Belongs to the apolipoprotein O/MICOS complex subunit Mic27 family.</text>
</comment>
<dbReference type="Proteomes" id="UP000276776">
    <property type="component" value="Unassembled WGS sequence"/>
</dbReference>